<dbReference type="EMBL" id="BARV01010189">
    <property type="protein sequence ID" value="GAI09132.1"/>
    <property type="molecule type" value="Genomic_DNA"/>
</dbReference>
<dbReference type="InterPro" id="IPR016181">
    <property type="entry name" value="Acyl_CoA_acyltransferase"/>
</dbReference>
<name>X1KPY4_9ZZZZ</name>
<feature type="non-terminal residue" evidence="2">
    <location>
        <position position="1"/>
    </location>
</feature>
<organism evidence="2">
    <name type="scientific">marine sediment metagenome</name>
    <dbReference type="NCBI Taxonomy" id="412755"/>
    <lineage>
        <taxon>unclassified sequences</taxon>
        <taxon>metagenomes</taxon>
        <taxon>ecological metagenomes</taxon>
    </lineage>
</organism>
<dbReference type="InterPro" id="IPR000182">
    <property type="entry name" value="GNAT_dom"/>
</dbReference>
<protein>
    <recommendedName>
        <fullName evidence="1">N-acetyltransferase domain-containing protein</fullName>
    </recommendedName>
</protein>
<dbReference type="Gene3D" id="3.40.630.30">
    <property type="match status" value="1"/>
</dbReference>
<reference evidence="2" key="1">
    <citation type="journal article" date="2014" name="Front. Microbiol.">
        <title>High frequency of phylogenetically diverse reductive dehalogenase-homologous genes in deep subseafloor sedimentary metagenomes.</title>
        <authorList>
            <person name="Kawai M."/>
            <person name="Futagami T."/>
            <person name="Toyoda A."/>
            <person name="Takaki Y."/>
            <person name="Nishi S."/>
            <person name="Hori S."/>
            <person name="Arai W."/>
            <person name="Tsubouchi T."/>
            <person name="Morono Y."/>
            <person name="Uchiyama I."/>
            <person name="Ito T."/>
            <person name="Fujiyama A."/>
            <person name="Inagaki F."/>
            <person name="Takami H."/>
        </authorList>
    </citation>
    <scope>NUCLEOTIDE SEQUENCE</scope>
    <source>
        <strain evidence="2">Expedition CK06-06</strain>
    </source>
</reference>
<evidence type="ECO:0000259" key="1">
    <source>
        <dbReference type="PROSITE" id="PS51186"/>
    </source>
</evidence>
<dbReference type="GO" id="GO:0016747">
    <property type="term" value="F:acyltransferase activity, transferring groups other than amino-acyl groups"/>
    <property type="evidence" value="ECO:0007669"/>
    <property type="project" value="InterPro"/>
</dbReference>
<comment type="caution">
    <text evidence="2">The sequence shown here is derived from an EMBL/GenBank/DDBJ whole genome shotgun (WGS) entry which is preliminary data.</text>
</comment>
<gene>
    <name evidence="2" type="ORF">S06H3_19816</name>
</gene>
<dbReference type="PROSITE" id="PS51186">
    <property type="entry name" value="GNAT"/>
    <property type="match status" value="1"/>
</dbReference>
<sequence>NYWAVYHPKLRFVAELKGKVVGFLVGIIGKEERSRSMFSHTFRVGPLYRGNQVGWIDMLGIREDCWHRGIGQSLLEAFQNECKRKNARMRINVRDKDKELKKFLAGCGFVKSEIATYRKQP</sequence>
<dbReference type="SUPFAM" id="SSF55729">
    <property type="entry name" value="Acyl-CoA N-acyltransferases (Nat)"/>
    <property type="match status" value="1"/>
</dbReference>
<feature type="domain" description="N-acetyltransferase" evidence="1">
    <location>
        <begin position="1"/>
        <end position="121"/>
    </location>
</feature>
<accession>X1KPY4</accession>
<dbReference type="Pfam" id="PF00583">
    <property type="entry name" value="Acetyltransf_1"/>
    <property type="match status" value="1"/>
</dbReference>
<evidence type="ECO:0000313" key="2">
    <source>
        <dbReference type="EMBL" id="GAI09132.1"/>
    </source>
</evidence>
<dbReference type="CDD" id="cd04301">
    <property type="entry name" value="NAT_SF"/>
    <property type="match status" value="1"/>
</dbReference>
<proteinExistence type="predicted"/>
<dbReference type="AlphaFoldDB" id="X1KPY4"/>